<keyword evidence="4 5" id="KW-0472">Membrane</keyword>
<evidence type="ECO:0000256" key="2">
    <source>
        <dbReference type="ARBA" id="ARBA00022692"/>
    </source>
</evidence>
<feature type="transmembrane region" description="Helical" evidence="5">
    <location>
        <begin position="80"/>
        <end position="96"/>
    </location>
</feature>
<keyword evidence="8" id="KW-1185">Reference proteome</keyword>
<feature type="transmembrane region" description="Helical" evidence="5">
    <location>
        <begin position="58"/>
        <end position="74"/>
    </location>
</feature>
<keyword evidence="2 5" id="KW-0812">Transmembrane</keyword>
<dbReference type="Pfam" id="PF13515">
    <property type="entry name" value="FUSC_2"/>
    <property type="match status" value="1"/>
</dbReference>
<sequence length="316" mass="36268">MLSLTNTIRKEFYLIFFGIVPSLLMYAIKNDPIYVKMALISTSIIITQLTLRCSIKIVIAQFLQIVIISTILFLLNKNLVGYTLVASLICSYYLNLSRYGNNLRVYSSFIIVPAFYLSTEITRLGIEHHELFNTYIIHLPFSILPCLILSKIIKKEDKEIELGEHYRDYNELTITVFISVFLCCIFSYYFEWHHSEWILWSAISVCTGEISTMKKKVKYRFLGVLLGITTGVILSLYLPNESLIRYLSVSLIPLTIPLKNYFFAFSLRCMLTVLSVGMVNQIDGIILSKIMSIYIGGAIGYSIGFLVINNRLNRMN</sequence>
<feature type="transmembrane region" description="Helical" evidence="5">
    <location>
        <begin position="103"/>
        <end position="126"/>
    </location>
</feature>
<dbReference type="Proteomes" id="UP000011134">
    <property type="component" value="Unassembled WGS sequence"/>
</dbReference>
<feature type="transmembrane region" description="Helical" evidence="5">
    <location>
        <begin position="172"/>
        <end position="190"/>
    </location>
</feature>
<keyword evidence="3 5" id="KW-1133">Transmembrane helix</keyword>
<dbReference type="GO" id="GO:0016020">
    <property type="term" value="C:membrane"/>
    <property type="evidence" value="ECO:0007669"/>
    <property type="project" value="UniProtKB-SubCell"/>
</dbReference>
<feature type="transmembrane region" description="Helical" evidence="5">
    <location>
        <begin position="132"/>
        <end position="152"/>
    </location>
</feature>
<dbReference type="InterPro" id="IPR049453">
    <property type="entry name" value="Memb_transporter_dom"/>
</dbReference>
<dbReference type="PATRIC" id="fig|1056511.3.peg.3526"/>
<proteinExistence type="predicted"/>
<dbReference type="OrthoDB" id="8592563at2"/>
<organism evidence="7 8">
    <name type="scientific">Photobacterium marinum</name>
    <dbReference type="NCBI Taxonomy" id="1056511"/>
    <lineage>
        <taxon>Bacteria</taxon>
        <taxon>Pseudomonadati</taxon>
        <taxon>Pseudomonadota</taxon>
        <taxon>Gammaproteobacteria</taxon>
        <taxon>Vibrionales</taxon>
        <taxon>Vibrionaceae</taxon>
        <taxon>Photobacterium</taxon>
    </lineage>
</organism>
<feature type="transmembrane region" description="Helical" evidence="5">
    <location>
        <begin position="34"/>
        <end position="51"/>
    </location>
</feature>
<dbReference type="EMBL" id="AMZO01000026">
    <property type="protein sequence ID" value="ELR64428.1"/>
    <property type="molecule type" value="Genomic_DNA"/>
</dbReference>
<evidence type="ECO:0000256" key="4">
    <source>
        <dbReference type="ARBA" id="ARBA00023136"/>
    </source>
</evidence>
<name>L8J8B2_9GAMM</name>
<feature type="transmembrane region" description="Helical" evidence="5">
    <location>
        <begin position="285"/>
        <end position="308"/>
    </location>
</feature>
<evidence type="ECO:0000256" key="3">
    <source>
        <dbReference type="ARBA" id="ARBA00022989"/>
    </source>
</evidence>
<evidence type="ECO:0000313" key="8">
    <source>
        <dbReference type="Proteomes" id="UP000011134"/>
    </source>
</evidence>
<feature type="domain" description="Integral membrane bound transporter" evidence="6">
    <location>
        <begin position="182"/>
        <end position="300"/>
    </location>
</feature>
<evidence type="ECO:0000256" key="1">
    <source>
        <dbReference type="ARBA" id="ARBA00004141"/>
    </source>
</evidence>
<reference evidence="7 8" key="1">
    <citation type="submission" date="2012-12" db="EMBL/GenBank/DDBJ databases">
        <title>Genome Assembly of Photobacterium sp. AK15.</title>
        <authorList>
            <person name="Khatri I."/>
            <person name="Vaidya B."/>
            <person name="Srinivas T.N.R."/>
            <person name="Subramanian S."/>
            <person name="Pinnaka A."/>
        </authorList>
    </citation>
    <scope>NUCLEOTIDE SEQUENCE [LARGE SCALE GENOMIC DNA]</scope>
    <source>
        <strain evidence="7 8">AK15</strain>
    </source>
</reference>
<accession>L8J8B2</accession>
<feature type="transmembrane region" description="Helical" evidence="5">
    <location>
        <begin position="12"/>
        <end position="28"/>
    </location>
</feature>
<protein>
    <recommendedName>
        <fullName evidence="6">Integral membrane bound transporter domain-containing protein</fullName>
    </recommendedName>
</protein>
<gene>
    <name evidence="7" type="ORF">C942_02451</name>
</gene>
<comment type="caution">
    <text evidence="7">The sequence shown here is derived from an EMBL/GenBank/DDBJ whole genome shotgun (WGS) entry which is preliminary data.</text>
</comment>
<feature type="transmembrane region" description="Helical" evidence="5">
    <location>
        <begin position="219"/>
        <end position="239"/>
    </location>
</feature>
<dbReference type="RefSeq" id="WP_007468042.1">
    <property type="nucleotide sequence ID" value="NZ_AMZO01000026.1"/>
</dbReference>
<evidence type="ECO:0000256" key="5">
    <source>
        <dbReference type="SAM" id="Phobius"/>
    </source>
</evidence>
<evidence type="ECO:0000313" key="7">
    <source>
        <dbReference type="EMBL" id="ELR64428.1"/>
    </source>
</evidence>
<dbReference type="AlphaFoldDB" id="L8J8B2"/>
<comment type="subcellular location">
    <subcellularLocation>
        <location evidence="1">Membrane</location>
        <topology evidence="1">Multi-pass membrane protein</topology>
    </subcellularLocation>
</comment>
<evidence type="ECO:0000259" key="6">
    <source>
        <dbReference type="Pfam" id="PF13515"/>
    </source>
</evidence>